<dbReference type="GO" id="GO:0071300">
    <property type="term" value="P:cellular response to retinoic acid"/>
    <property type="evidence" value="ECO:0007669"/>
    <property type="project" value="TreeGrafter"/>
</dbReference>
<dbReference type="GO" id="GO:0045666">
    <property type="term" value="P:positive regulation of neuron differentiation"/>
    <property type="evidence" value="ECO:0007669"/>
    <property type="project" value="InterPro"/>
</dbReference>
<dbReference type="InterPro" id="IPR033237">
    <property type="entry name" value="BRINP"/>
</dbReference>
<gene>
    <name evidence="1" type="ORF">DPX16_8864</name>
</gene>
<dbReference type="OrthoDB" id="10013872at2759"/>
<dbReference type="AlphaFoldDB" id="A0A3N0YDZ1"/>
<evidence type="ECO:0000313" key="2">
    <source>
        <dbReference type="Proteomes" id="UP000281406"/>
    </source>
</evidence>
<dbReference type="GO" id="GO:0005737">
    <property type="term" value="C:cytoplasm"/>
    <property type="evidence" value="ECO:0007669"/>
    <property type="project" value="TreeGrafter"/>
</dbReference>
<reference evidence="1 2" key="1">
    <citation type="submission" date="2018-10" db="EMBL/GenBank/DDBJ databases">
        <title>Genome assembly for a Yunnan-Guizhou Plateau 3E fish, Anabarilius grahami (Regan), and its evolutionary and genetic applications.</title>
        <authorList>
            <person name="Jiang W."/>
        </authorList>
    </citation>
    <scope>NUCLEOTIDE SEQUENCE [LARGE SCALE GENOMIC DNA]</scope>
    <source>
        <strain evidence="1">AG-KIZ</strain>
        <tissue evidence="1">Muscle</tissue>
    </source>
</reference>
<name>A0A3N0YDZ1_ANAGA</name>
<keyword evidence="2" id="KW-1185">Reference proteome</keyword>
<dbReference type="PANTHER" id="PTHR15564:SF7">
    <property type="entry name" value="BMP_RETINOIC ACID-INDUCIBLE NEURAL-SPECIFIC PROTEIN 1"/>
    <property type="match status" value="1"/>
</dbReference>
<dbReference type="PANTHER" id="PTHR15564">
    <property type="entry name" value="MACPF DOMAIN-CONTAINING PROTEIN"/>
    <property type="match status" value="1"/>
</dbReference>
<comment type="caution">
    <text evidence="1">The sequence shown here is derived from an EMBL/GenBank/DDBJ whole genome shotgun (WGS) entry which is preliminary data.</text>
</comment>
<organism evidence="1 2">
    <name type="scientific">Anabarilius grahami</name>
    <name type="common">Kanglang fish</name>
    <name type="synonym">Barilius grahami</name>
    <dbReference type="NCBI Taxonomy" id="495550"/>
    <lineage>
        <taxon>Eukaryota</taxon>
        <taxon>Metazoa</taxon>
        <taxon>Chordata</taxon>
        <taxon>Craniata</taxon>
        <taxon>Vertebrata</taxon>
        <taxon>Euteleostomi</taxon>
        <taxon>Actinopterygii</taxon>
        <taxon>Neopterygii</taxon>
        <taxon>Teleostei</taxon>
        <taxon>Ostariophysi</taxon>
        <taxon>Cypriniformes</taxon>
        <taxon>Xenocyprididae</taxon>
        <taxon>Xenocypridinae</taxon>
        <taxon>Xenocypridinae incertae sedis</taxon>
        <taxon>Anabarilius</taxon>
    </lineage>
</organism>
<dbReference type="GO" id="GO:0045930">
    <property type="term" value="P:negative regulation of mitotic cell cycle"/>
    <property type="evidence" value="ECO:0007669"/>
    <property type="project" value="InterPro"/>
</dbReference>
<protein>
    <submittedName>
        <fullName evidence="1">BMP/retinoic acid-inducible neural-specific protein 1</fullName>
    </submittedName>
</protein>
<dbReference type="GO" id="GO:0030425">
    <property type="term" value="C:dendrite"/>
    <property type="evidence" value="ECO:0007669"/>
    <property type="project" value="TreeGrafter"/>
</dbReference>
<accession>A0A3N0YDZ1</accession>
<dbReference type="EMBL" id="RJVU01046259">
    <property type="protein sequence ID" value="ROL44442.1"/>
    <property type="molecule type" value="Genomic_DNA"/>
</dbReference>
<dbReference type="Proteomes" id="UP000281406">
    <property type="component" value="Unassembled WGS sequence"/>
</dbReference>
<proteinExistence type="predicted"/>
<evidence type="ECO:0000313" key="1">
    <source>
        <dbReference type="EMBL" id="ROL44442.1"/>
    </source>
</evidence>
<dbReference type="GO" id="GO:0043025">
    <property type="term" value="C:neuronal cell body"/>
    <property type="evidence" value="ECO:0007669"/>
    <property type="project" value="TreeGrafter"/>
</dbReference>
<sequence>MSRFAVGDKSTNEFLNVIFELNEKKVIHGMTCEEALTMYMAKNKLDRKMVNATQGVEALHQLASSYFIDRDGTMRKLHEIQISSNAIKLNNNKAGESHAAKMRIVSNGVQPYIVQTGVDTDGETQEEVATFRMKLDVSEWLVDKYERLAVFRCVVVMRCDVLSVFTCPRALKVTETRTGPLGCSTYDNLDSVSSVLLQSPESKLHLQACSGFPARVLLRSLLDSQNVACVSAIPESLSQCEQYGLGNWIRPVNEEAEEGEWLVREMIPEL</sequence>